<dbReference type="PANTHER" id="PTHR40128">
    <property type="entry name" value="EXPRESSED PROTEIN"/>
    <property type="match status" value="1"/>
</dbReference>
<dbReference type="RefSeq" id="WP_041047747.1">
    <property type="nucleotide sequence ID" value="NZ_JXAK01000017.1"/>
</dbReference>
<keyword evidence="2" id="KW-0560">Oxidoreductase</keyword>
<evidence type="ECO:0000313" key="3">
    <source>
        <dbReference type="Proteomes" id="UP000031967"/>
    </source>
</evidence>
<dbReference type="EMBL" id="JXAK01000017">
    <property type="protein sequence ID" value="KIL40733.1"/>
    <property type="molecule type" value="Genomic_DNA"/>
</dbReference>
<evidence type="ECO:0000313" key="2">
    <source>
        <dbReference type="EMBL" id="KIL40733.1"/>
    </source>
</evidence>
<evidence type="ECO:0000256" key="1">
    <source>
        <dbReference type="SAM" id="MobiDB-lite"/>
    </source>
</evidence>
<protein>
    <submittedName>
        <fullName evidence="2">Phytanoyl-CoA dioxygenase</fullName>
    </submittedName>
</protein>
<dbReference type="Gene3D" id="2.60.120.620">
    <property type="entry name" value="q2cbj1_9rhob like domain"/>
    <property type="match status" value="1"/>
</dbReference>
<gene>
    <name evidence="2" type="ORF">SD70_11715</name>
</gene>
<sequence length="291" mass="32859">MFVKVGKRELELGGPHLEELRDSNDIMHDVVALRQRIADDGYLLLRGFHDQEQVLKARLAVLAKMDKMGKLARDTLLEEGFMADGSKSLFLGGTNEDLPELLDVLNGQHVMRFFDQLLGEQSLTYHYKWLRAVGKGDYTGAHYDIIYMGRGTHNLYTVWSPLGDISYEMGGLAICLNSHRFEDLKQSYGTKDADRDDIGAYTDDPLVITNKYGGKWATTEFKAGDVLIFGMFLMHCSLENTTNQYRLSVDTRYQSSREAVDSRWSGKQPRGHSNPRWSGKQPNGPVNDAAL</sequence>
<keyword evidence="2" id="KW-0223">Dioxygenase</keyword>
<dbReference type="GO" id="GO:0051213">
    <property type="term" value="F:dioxygenase activity"/>
    <property type="evidence" value="ECO:0007669"/>
    <property type="project" value="UniProtKB-KW"/>
</dbReference>
<comment type="caution">
    <text evidence="2">The sequence shown here is derived from an EMBL/GenBank/DDBJ whole genome shotgun (WGS) entry which is preliminary data.</text>
</comment>
<keyword evidence="3" id="KW-1185">Reference proteome</keyword>
<dbReference type="InterPro" id="IPR008775">
    <property type="entry name" value="Phytyl_CoA_dOase-like"/>
</dbReference>
<dbReference type="Proteomes" id="UP000031967">
    <property type="component" value="Unassembled WGS sequence"/>
</dbReference>
<feature type="region of interest" description="Disordered" evidence="1">
    <location>
        <begin position="258"/>
        <end position="291"/>
    </location>
</feature>
<dbReference type="PANTHER" id="PTHR40128:SF1">
    <property type="entry name" value="PHYTANOYL-COA HYDROXYLASE"/>
    <property type="match status" value="1"/>
</dbReference>
<proteinExistence type="predicted"/>
<dbReference type="SUPFAM" id="SSF51197">
    <property type="entry name" value="Clavaminate synthase-like"/>
    <property type="match status" value="1"/>
</dbReference>
<reference evidence="2 3" key="1">
    <citation type="submission" date="2014-12" db="EMBL/GenBank/DDBJ databases">
        <title>Draft genome sequence of Paenibacillus kamchatkensis strain B-2647.</title>
        <authorList>
            <person name="Karlyshev A.V."/>
            <person name="Kudryashova E.B."/>
        </authorList>
    </citation>
    <scope>NUCLEOTIDE SEQUENCE [LARGE SCALE GENOMIC DNA]</scope>
    <source>
        <strain evidence="2 3">VKM B-2647</strain>
    </source>
</reference>
<dbReference type="Pfam" id="PF05721">
    <property type="entry name" value="PhyH"/>
    <property type="match status" value="1"/>
</dbReference>
<accession>A0ABR5AIT9</accession>
<name>A0ABR5AIT9_9BACL</name>
<organism evidence="2 3">
    <name type="scientific">Gordoniibacillus kamchatkensis</name>
    <dbReference type="NCBI Taxonomy" id="1590651"/>
    <lineage>
        <taxon>Bacteria</taxon>
        <taxon>Bacillati</taxon>
        <taxon>Bacillota</taxon>
        <taxon>Bacilli</taxon>
        <taxon>Bacillales</taxon>
        <taxon>Paenibacillaceae</taxon>
        <taxon>Gordoniibacillus</taxon>
    </lineage>
</organism>